<keyword evidence="3" id="KW-1133">Transmembrane helix</keyword>
<name>A0A2C9KW20_BIOGL</name>
<dbReference type="Pfam" id="PF17064">
    <property type="entry name" value="QVR"/>
    <property type="match status" value="1"/>
</dbReference>
<feature type="chain" id="PRO_5012135236" description="Protein sleepless" evidence="4">
    <location>
        <begin position="21"/>
        <end position="145"/>
    </location>
</feature>
<dbReference type="OrthoDB" id="6420171at2759"/>
<accession>A0A2C9KW20</accession>
<feature type="transmembrane region" description="Helical" evidence="3">
    <location>
        <begin position="120"/>
        <end position="143"/>
    </location>
</feature>
<evidence type="ECO:0000256" key="4">
    <source>
        <dbReference type="SAM" id="SignalP"/>
    </source>
</evidence>
<dbReference type="KEGG" id="bgt:106058771"/>
<dbReference type="VEuPathDB" id="VectorBase:BGLAX_034572"/>
<dbReference type="AlphaFoldDB" id="A0A2C9KW20"/>
<proteinExistence type="predicted"/>
<dbReference type="InterPro" id="IPR050975">
    <property type="entry name" value="Sleep_regulator"/>
</dbReference>
<evidence type="ECO:0000313" key="6">
    <source>
        <dbReference type="Proteomes" id="UP000076420"/>
    </source>
</evidence>
<evidence type="ECO:0000256" key="1">
    <source>
        <dbReference type="ARBA" id="ARBA00022729"/>
    </source>
</evidence>
<dbReference type="VEuPathDB" id="VectorBase:BGLB024200"/>
<dbReference type="PANTHER" id="PTHR33562">
    <property type="entry name" value="ATILLA, ISOFORM B-RELATED-RELATED"/>
    <property type="match status" value="1"/>
</dbReference>
<reference evidence="5" key="1">
    <citation type="submission" date="2020-05" db="UniProtKB">
        <authorList>
            <consortium name="EnsemblMetazoa"/>
        </authorList>
    </citation>
    <scope>IDENTIFICATION</scope>
    <source>
        <strain evidence="5">BB02</strain>
    </source>
</reference>
<dbReference type="GO" id="GO:0030431">
    <property type="term" value="P:sleep"/>
    <property type="evidence" value="ECO:0007669"/>
    <property type="project" value="InterPro"/>
</dbReference>
<feature type="signal peptide" evidence="4">
    <location>
        <begin position="1"/>
        <end position="20"/>
    </location>
</feature>
<evidence type="ECO:0000313" key="5">
    <source>
        <dbReference type="EnsemblMetazoa" id="BGLB024200-PA"/>
    </source>
</evidence>
<dbReference type="PANTHER" id="PTHR33562:SF28">
    <property type="entry name" value="PROTEIN QUIVER"/>
    <property type="match status" value="1"/>
</dbReference>
<keyword evidence="1 4" id="KW-0732">Signal</keyword>
<dbReference type="Proteomes" id="UP000076420">
    <property type="component" value="Unassembled WGS sequence"/>
</dbReference>
<dbReference type="InterPro" id="IPR031424">
    <property type="entry name" value="QVR-like"/>
</dbReference>
<keyword evidence="3" id="KW-0472">Membrane</keyword>
<evidence type="ECO:0000256" key="2">
    <source>
        <dbReference type="ARBA" id="ARBA00023180"/>
    </source>
</evidence>
<dbReference type="EnsemblMetazoa" id="BGLB024200-RA">
    <property type="protein sequence ID" value="BGLB024200-PA"/>
    <property type="gene ID" value="BGLB024200"/>
</dbReference>
<sequence length="145" mass="15739">MHYLILIVVSATILPLVCEAISCASCQQLANKECQDPISQADFDTYNGDCGEDNVCVKMTTIVKIRDSGYIQGWERASKVVSRYCEAKSGKPDGCRGWQNNGGITIKCYCSTDGCNSSHFVSPSLISLVVSIAVALFLSLHVVQH</sequence>
<protein>
    <recommendedName>
        <fullName evidence="7">Protein sleepless</fullName>
    </recommendedName>
</protein>
<dbReference type="GO" id="GO:0032222">
    <property type="term" value="P:regulation of synaptic transmission, cholinergic"/>
    <property type="evidence" value="ECO:0007669"/>
    <property type="project" value="InterPro"/>
</dbReference>
<organism evidence="5 6">
    <name type="scientific">Biomphalaria glabrata</name>
    <name type="common">Bloodfluke planorb</name>
    <name type="synonym">Freshwater snail</name>
    <dbReference type="NCBI Taxonomy" id="6526"/>
    <lineage>
        <taxon>Eukaryota</taxon>
        <taxon>Metazoa</taxon>
        <taxon>Spiralia</taxon>
        <taxon>Lophotrochozoa</taxon>
        <taxon>Mollusca</taxon>
        <taxon>Gastropoda</taxon>
        <taxon>Heterobranchia</taxon>
        <taxon>Euthyneura</taxon>
        <taxon>Panpulmonata</taxon>
        <taxon>Hygrophila</taxon>
        <taxon>Lymnaeoidea</taxon>
        <taxon>Planorbidae</taxon>
        <taxon>Biomphalaria</taxon>
    </lineage>
</organism>
<evidence type="ECO:0008006" key="7">
    <source>
        <dbReference type="Google" id="ProtNLM"/>
    </source>
</evidence>
<evidence type="ECO:0000256" key="3">
    <source>
        <dbReference type="SAM" id="Phobius"/>
    </source>
</evidence>
<keyword evidence="2" id="KW-0325">Glycoprotein</keyword>
<gene>
    <name evidence="5" type="primary">106058771</name>
</gene>
<keyword evidence="3" id="KW-0812">Transmembrane</keyword>